<dbReference type="AlphaFoldDB" id="A0A7W5ZMI1"/>
<reference evidence="1 2" key="1">
    <citation type="submission" date="2020-08" db="EMBL/GenBank/DDBJ databases">
        <title>Genomic Encyclopedia of Type Strains, Phase IV (KMG-IV): sequencing the most valuable type-strain genomes for metagenomic binning, comparative biology and taxonomic classification.</title>
        <authorList>
            <person name="Goeker M."/>
        </authorList>
    </citation>
    <scope>NUCLEOTIDE SEQUENCE [LARGE SCALE GENOMIC DNA]</scope>
    <source>
        <strain evidence="1 2">DSM 17976</strain>
    </source>
</reference>
<proteinExistence type="predicted"/>
<dbReference type="Proteomes" id="UP000541352">
    <property type="component" value="Unassembled WGS sequence"/>
</dbReference>
<gene>
    <name evidence="1" type="ORF">FHS57_004063</name>
</gene>
<name>A0A7W5ZMI1_9BACT</name>
<organism evidence="1 2">
    <name type="scientific">Runella defluvii</name>
    <dbReference type="NCBI Taxonomy" id="370973"/>
    <lineage>
        <taxon>Bacteria</taxon>
        <taxon>Pseudomonadati</taxon>
        <taxon>Bacteroidota</taxon>
        <taxon>Cytophagia</taxon>
        <taxon>Cytophagales</taxon>
        <taxon>Spirosomataceae</taxon>
        <taxon>Runella</taxon>
    </lineage>
</organism>
<dbReference type="RefSeq" id="WP_221225679.1">
    <property type="nucleotide sequence ID" value="NZ_JACIBY010000009.1"/>
</dbReference>
<dbReference type="Pfam" id="PF12784">
    <property type="entry name" value="PDDEXK_2"/>
    <property type="match status" value="1"/>
</dbReference>
<keyword evidence="2" id="KW-1185">Reference proteome</keyword>
<evidence type="ECO:0000313" key="2">
    <source>
        <dbReference type="Proteomes" id="UP000541352"/>
    </source>
</evidence>
<dbReference type="EMBL" id="JACIBY010000009">
    <property type="protein sequence ID" value="MBB3840050.1"/>
    <property type="molecule type" value="Genomic_DNA"/>
</dbReference>
<evidence type="ECO:0000313" key="1">
    <source>
        <dbReference type="EMBL" id="MBB3840050.1"/>
    </source>
</evidence>
<protein>
    <submittedName>
        <fullName evidence="1">Uncharacterized protein</fullName>
    </submittedName>
</protein>
<comment type="caution">
    <text evidence="1">The sequence shown here is derived from an EMBL/GenBank/DDBJ whole genome shotgun (WGS) entry which is preliminary data.</text>
</comment>
<accession>A0A7W5ZMI1</accession>
<sequence>MIKKLVRFDWAMKKILRQKANFDVLEGFLSELLGEDVKIKQVLDSESNKETVDDKFNRVGILVENEKGELVIIEVPMARAGTLALSRAIVLHH</sequence>